<dbReference type="PANTHER" id="PTHR40032">
    <property type="entry name" value="EXPORTED PROTEIN-RELATED"/>
    <property type="match status" value="1"/>
</dbReference>
<dbReference type="PANTHER" id="PTHR40032:SF1">
    <property type="entry name" value="EXPORTED PROTEIN"/>
    <property type="match status" value="1"/>
</dbReference>
<evidence type="ECO:0000256" key="1">
    <source>
        <dbReference type="SAM" id="MobiDB-lite"/>
    </source>
</evidence>
<dbReference type="Pfam" id="PF12671">
    <property type="entry name" value="Amidase_6"/>
    <property type="match status" value="1"/>
</dbReference>
<dbReference type="EMBL" id="JBHMDO010000015">
    <property type="protein sequence ID" value="MFB9325744.1"/>
    <property type="molecule type" value="Genomic_DNA"/>
</dbReference>
<protein>
    <submittedName>
        <fullName evidence="3">Amidase domain-containing protein</fullName>
    </submittedName>
</protein>
<accession>A0ABV5KKQ3</accession>
<proteinExistence type="predicted"/>
<evidence type="ECO:0000313" key="3">
    <source>
        <dbReference type="EMBL" id="MFB9325744.1"/>
    </source>
</evidence>
<feature type="domain" description="Putative amidase" evidence="2">
    <location>
        <begin position="212"/>
        <end position="368"/>
    </location>
</feature>
<evidence type="ECO:0000259" key="2">
    <source>
        <dbReference type="Pfam" id="PF12671"/>
    </source>
</evidence>
<keyword evidence="4" id="KW-1185">Reference proteome</keyword>
<organism evidence="3 4">
    <name type="scientific">Paenibacillus aurantiacus</name>
    <dbReference type="NCBI Taxonomy" id="1936118"/>
    <lineage>
        <taxon>Bacteria</taxon>
        <taxon>Bacillati</taxon>
        <taxon>Bacillota</taxon>
        <taxon>Bacilli</taxon>
        <taxon>Bacillales</taxon>
        <taxon>Paenibacillaceae</taxon>
        <taxon>Paenibacillus</taxon>
    </lineage>
</organism>
<dbReference type="Proteomes" id="UP001589747">
    <property type="component" value="Unassembled WGS sequence"/>
</dbReference>
<comment type="caution">
    <text evidence="3">The sequence shown here is derived from an EMBL/GenBank/DDBJ whole genome shotgun (WGS) entry which is preliminary data.</text>
</comment>
<dbReference type="RefSeq" id="WP_377492175.1">
    <property type="nucleotide sequence ID" value="NZ_JBHMDO010000015.1"/>
</dbReference>
<evidence type="ECO:0000313" key="4">
    <source>
        <dbReference type="Proteomes" id="UP001589747"/>
    </source>
</evidence>
<gene>
    <name evidence="3" type="ORF">ACFFSY_07375</name>
</gene>
<reference evidence="3 4" key="1">
    <citation type="submission" date="2024-09" db="EMBL/GenBank/DDBJ databases">
        <authorList>
            <person name="Sun Q."/>
            <person name="Mori K."/>
        </authorList>
    </citation>
    <scope>NUCLEOTIDE SEQUENCE [LARGE SCALE GENOMIC DNA]</scope>
    <source>
        <strain evidence="3 4">TISTR 2452</strain>
    </source>
</reference>
<dbReference type="InterPro" id="IPR024301">
    <property type="entry name" value="Amidase_6"/>
</dbReference>
<feature type="region of interest" description="Disordered" evidence="1">
    <location>
        <begin position="1"/>
        <end position="37"/>
    </location>
</feature>
<name>A0ABV5KKQ3_9BACL</name>
<sequence>MPRAGNTKRTVKRTAAPKPQTSVSSANRRAAAEPAEPEGWKGALRRYVQLYNQAEIDRYAPAFETLIQDPDHLARYGAKLARLKEAELLRGAIPGKSETRVEIERVSESASGREVIVLIKLHISRTVEQLGRTYTEYRAERERIWFSGDGGEYRIARVEPNLSERRPRYALRDPQSAAADFYEEEGIVHGSGSKPFINYDVLSGFKPSRGIRYRRDLAAEYADRWWNEANPAYENFEVNCTNYVSQCLFAGQAPMNYTGKRDSGWWYKGRAGGRESWSYSWAVSNALHTYLGASRRVGTRAIAVESASELALGDVIMYDWSGDGRFQHSTIVTAFDASGMPLVNANTVPSRHRYWDYKDSYAWTEQTRYRFFHIADEF</sequence>